<dbReference type="PATRIC" id="fig|55758.3.peg.1176"/>
<keyword evidence="1" id="KW-0812">Transmembrane</keyword>
<sequence length="418" mass="43929">MKRTFLLITFLLIIASLAAVSATMNVIVITDPTGQDVNGAAGGSMSFAQNMFQSTFLLSKDNKYVVLSGGEGGADARLYPIVDAITLLDTGVTAARAAGPASSYSGMRLLVGGPEIGIGIGGSFDAYLITVEDNGDIKVTPASGGLASIPPGKKGAIIHLRNSHGNPLYGSATRVRKETALNIGRMIRDGYSATTIVSEVFKEVAEDSGEKYGGGAVNLIAGISTGDMFTPQEVNTTGYPMDEAYSKVCPVDGWGIGFPAAENYETCPNDGNSLETIYAYDALKNKITVSKDAVSVSVYGTDKVGIPETTSEIVTASVKKYGYDANGITESINKGINNGLLSGVDYVEPKDVNVRADSKAVGVYFAPLPEGRSSPSWNLPISPVILNILGSIQSVIGIILLLLVIFRSRLLKSFQKKQ</sequence>
<accession>A0A162FIE5</accession>
<organism evidence="2 3">
    <name type="scientific">Methanobrevibacter filiformis</name>
    <dbReference type="NCBI Taxonomy" id="55758"/>
    <lineage>
        <taxon>Archaea</taxon>
        <taxon>Methanobacteriati</taxon>
        <taxon>Methanobacteriota</taxon>
        <taxon>Methanomada group</taxon>
        <taxon>Methanobacteria</taxon>
        <taxon>Methanobacteriales</taxon>
        <taxon>Methanobacteriaceae</taxon>
        <taxon>Methanobrevibacter</taxon>
    </lineage>
</organism>
<keyword evidence="1" id="KW-1133">Transmembrane helix</keyword>
<evidence type="ECO:0000256" key="1">
    <source>
        <dbReference type="SAM" id="Phobius"/>
    </source>
</evidence>
<gene>
    <name evidence="2" type="ORF">MBFIL_10270</name>
</gene>
<evidence type="ECO:0000313" key="3">
    <source>
        <dbReference type="Proteomes" id="UP000077066"/>
    </source>
</evidence>
<reference evidence="2 3" key="1">
    <citation type="submission" date="2016-04" db="EMBL/GenBank/DDBJ databases">
        <title>Genome sequence of Methanobrevibacter filiformis DSM 11501.</title>
        <authorList>
            <person name="Poehlein A."/>
            <person name="Seedorf H."/>
            <person name="Daniel R."/>
        </authorList>
    </citation>
    <scope>NUCLEOTIDE SEQUENCE [LARGE SCALE GENOMIC DNA]</scope>
    <source>
        <strain evidence="2 3">DSM 11501</strain>
    </source>
</reference>
<name>A0A162FIE5_9EURY</name>
<comment type="caution">
    <text evidence="2">The sequence shown here is derived from an EMBL/GenBank/DDBJ whole genome shotgun (WGS) entry which is preliminary data.</text>
</comment>
<proteinExistence type="predicted"/>
<dbReference type="AlphaFoldDB" id="A0A162FIE5"/>
<keyword evidence="3" id="KW-1185">Reference proteome</keyword>
<feature type="transmembrane region" description="Helical" evidence="1">
    <location>
        <begin position="384"/>
        <end position="406"/>
    </location>
</feature>
<evidence type="ECO:0000313" key="2">
    <source>
        <dbReference type="EMBL" id="KZX13505.1"/>
    </source>
</evidence>
<keyword evidence="1" id="KW-0472">Membrane</keyword>
<protein>
    <submittedName>
        <fullName evidence="2">Uncharacterized protein</fullName>
    </submittedName>
</protein>
<dbReference type="STRING" id="55758.MBFIL_10270"/>
<dbReference type="EMBL" id="LWMT01000203">
    <property type="protein sequence ID" value="KZX13505.1"/>
    <property type="molecule type" value="Genomic_DNA"/>
</dbReference>
<dbReference type="Proteomes" id="UP000077066">
    <property type="component" value="Unassembled WGS sequence"/>
</dbReference>